<sequence length="326" mass="37467">MAFLHIWNVRADPYDGHFGLGLPTPGKRIDELFEGIEYHDTDLSWYEWNLITVMEKMSDTHFLVTMNNQCFGCYIPEGAFEYEGYSIFLQEVRSWKRISFARNVPPSISRLSGFVYSRYKPTKLQGVLYEWVEPSHAIPYLSKVQVDEVPIQQRKAWSDQIEHALAFLHERSASFTREGCKGNITERITITTNMEAHLRLIHFGDDYRALAQIRKFLRVDADATCIVNPQTVGFLCIPSEIRNRIYELLLVLPGYVRWHWGYRHQIDVVAGLESDKIAGIGLLGTNRQVRHESLSFLNKNAGLPQFGANSGGLVPPKGYCHHYVDL</sequence>
<reference evidence="1" key="1">
    <citation type="submission" date="2020-04" db="EMBL/GenBank/DDBJ databases">
        <title>Genome Assembly and Annotation of Botryosphaeria dothidea sdau 11-99, a Latent Pathogen of Apple Fruit Ring Rot in China.</title>
        <authorList>
            <person name="Yu C."/>
            <person name="Diao Y."/>
            <person name="Lu Q."/>
            <person name="Zhao J."/>
            <person name="Cui S."/>
            <person name="Peng C."/>
            <person name="He B."/>
            <person name="Liu H."/>
        </authorList>
    </citation>
    <scope>NUCLEOTIDE SEQUENCE [LARGE SCALE GENOMIC DNA]</scope>
    <source>
        <strain evidence="1">Sdau11-99</strain>
    </source>
</reference>
<comment type="caution">
    <text evidence="1">The sequence shown here is derived from an EMBL/GenBank/DDBJ whole genome shotgun (WGS) entry which is preliminary data.</text>
</comment>
<dbReference type="Proteomes" id="UP000572817">
    <property type="component" value="Unassembled WGS sequence"/>
</dbReference>
<name>A0A8H4J6M5_9PEZI</name>
<protein>
    <submittedName>
        <fullName evidence="1">Uncharacterized protein</fullName>
    </submittedName>
</protein>
<accession>A0A8H4J6M5</accession>
<dbReference type="OrthoDB" id="62952at2759"/>
<evidence type="ECO:0000313" key="2">
    <source>
        <dbReference type="Proteomes" id="UP000572817"/>
    </source>
</evidence>
<evidence type="ECO:0000313" key="1">
    <source>
        <dbReference type="EMBL" id="KAF4312998.1"/>
    </source>
</evidence>
<dbReference type="AlphaFoldDB" id="A0A8H4J6M5"/>
<proteinExistence type="predicted"/>
<keyword evidence="2" id="KW-1185">Reference proteome</keyword>
<gene>
    <name evidence="1" type="ORF">GTA08_BOTSDO01539</name>
</gene>
<dbReference type="EMBL" id="WWBZ02000001">
    <property type="protein sequence ID" value="KAF4312998.1"/>
    <property type="molecule type" value="Genomic_DNA"/>
</dbReference>
<organism evidence="1 2">
    <name type="scientific">Botryosphaeria dothidea</name>
    <dbReference type="NCBI Taxonomy" id="55169"/>
    <lineage>
        <taxon>Eukaryota</taxon>
        <taxon>Fungi</taxon>
        <taxon>Dikarya</taxon>
        <taxon>Ascomycota</taxon>
        <taxon>Pezizomycotina</taxon>
        <taxon>Dothideomycetes</taxon>
        <taxon>Dothideomycetes incertae sedis</taxon>
        <taxon>Botryosphaeriales</taxon>
        <taxon>Botryosphaeriaceae</taxon>
        <taxon>Botryosphaeria</taxon>
    </lineage>
</organism>